<keyword evidence="6 7" id="KW-1015">Disulfide bond</keyword>
<reference evidence="10" key="1">
    <citation type="submission" date="2021-12" db="EMBL/GenBank/DDBJ databases">
        <authorList>
            <person name="King R."/>
        </authorList>
    </citation>
    <scope>NUCLEOTIDE SEQUENCE</scope>
</reference>
<keyword evidence="5" id="KW-0175">Coiled coil</keyword>
<dbReference type="AlphaFoldDB" id="A0A9P0FAT8"/>
<proteinExistence type="predicted"/>
<feature type="domain" description="EGF-like" evidence="8">
    <location>
        <begin position="229"/>
        <end position="261"/>
    </location>
</feature>
<dbReference type="InterPro" id="IPR050969">
    <property type="entry name" value="Dev_Signal_Modulators"/>
</dbReference>
<dbReference type="PROSITE" id="PS51041">
    <property type="entry name" value="EMI"/>
    <property type="match status" value="1"/>
</dbReference>
<dbReference type="InterPro" id="IPR001881">
    <property type="entry name" value="EGF-like_Ca-bd_dom"/>
</dbReference>
<evidence type="ECO:0000256" key="1">
    <source>
        <dbReference type="ARBA" id="ARBA00022536"/>
    </source>
</evidence>
<evidence type="ECO:0000256" key="4">
    <source>
        <dbReference type="ARBA" id="ARBA00022837"/>
    </source>
</evidence>
<evidence type="ECO:0000256" key="2">
    <source>
        <dbReference type="ARBA" id="ARBA00022729"/>
    </source>
</evidence>
<feature type="disulfide bond" evidence="7">
    <location>
        <begin position="251"/>
        <end position="260"/>
    </location>
</feature>
<dbReference type="SUPFAM" id="SSF57196">
    <property type="entry name" value="EGF/Laminin"/>
    <property type="match status" value="4"/>
</dbReference>
<feature type="domain" description="EGF-like" evidence="8">
    <location>
        <begin position="265"/>
        <end position="297"/>
    </location>
</feature>
<dbReference type="PROSITE" id="PS01186">
    <property type="entry name" value="EGF_2"/>
    <property type="match status" value="3"/>
</dbReference>
<evidence type="ECO:0000259" key="9">
    <source>
        <dbReference type="PROSITE" id="PS51041"/>
    </source>
</evidence>
<keyword evidence="2" id="KW-0732">Signal</keyword>
<dbReference type="PROSITE" id="PS50026">
    <property type="entry name" value="EGF_3"/>
    <property type="match status" value="3"/>
</dbReference>
<dbReference type="PANTHER" id="PTHR14949">
    <property type="entry name" value="EGF-LIKE-DOMAIN, MULTIPLE 7, 8"/>
    <property type="match status" value="1"/>
</dbReference>
<feature type="disulfide bond" evidence="7">
    <location>
        <begin position="323"/>
        <end position="332"/>
    </location>
</feature>
<evidence type="ECO:0000259" key="8">
    <source>
        <dbReference type="PROSITE" id="PS50026"/>
    </source>
</evidence>
<comment type="caution">
    <text evidence="7">Lacks conserved residue(s) required for the propagation of feature annotation.</text>
</comment>
<evidence type="ECO:0000256" key="5">
    <source>
        <dbReference type="ARBA" id="ARBA00023054"/>
    </source>
</evidence>
<evidence type="ECO:0000313" key="10">
    <source>
        <dbReference type="EMBL" id="CAH0546125.1"/>
    </source>
</evidence>
<dbReference type="FunFam" id="2.10.25.10:FF:000010">
    <property type="entry name" value="Pro-epidermal growth factor"/>
    <property type="match status" value="1"/>
</dbReference>
<dbReference type="PROSITE" id="PS00022">
    <property type="entry name" value="EGF_1"/>
    <property type="match status" value="3"/>
</dbReference>
<dbReference type="InterPro" id="IPR011489">
    <property type="entry name" value="EMI_domain"/>
</dbReference>
<dbReference type="Gene3D" id="2.10.25.10">
    <property type="entry name" value="Laminin"/>
    <property type="match status" value="4"/>
</dbReference>
<feature type="disulfide bond" evidence="7">
    <location>
        <begin position="233"/>
        <end position="243"/>
    </location>
</feature>
<evidence type="ECO:0000256" key="7">
    <source>
        <dbReference type="PROSITE-ProRule" id="PRU00076"/>
    </source>
</evidence>
<evidence type="ECO:0000256" key="3">
    <source>
        <dbReference type="ARBA" id="ARBA00022737"/>
    </source>
</evidence>
<dbReference type="EMBL" id="OV121132">
    <property type="protein sequence ID" value="CAH0546125.1"/>
    <property type="molecule type" value="Genomic_DNA"/>
</dbReference>
<dbReference type="Pfam" id="PF07546">
    <property type="entry name" value="EMI"/>
    <property type="match status" value="1"/>
</dbReference>
<dbReference type="Pfam" id="PF07645">
    <property type="entry name" value="EGF_CA"/>
    <property type="match status" value="1"/>
</dbReference>
<keyword evidence="11" id="KW-1185">Reference proteome</keyword>
<dbReference type="CDD" id="cd00054">
    <property type="entry name" value="EGF_CA"/>
    <property type="match status" value="1"/>
</dbReference>
<keyword evidence="3" id="KW-0677">Repeat</keyword>
<evidence type="ECO:0000313" key="11">
    <source>
        <dbReference type="Proteomes" id="UP001154078"/>
    </source>
</evidence>
<dbReference type="OrthoDB" id="6516201at2759"/>
<dbReference type="PROSITE" id="PS01187">
    <property type="entry name" value="EGF_CA"/>
    <property type="match status" value="1"/>
</dbReference>
<dbReference type="SMART" id="SM00181">
    <property type="entry name" value="EGF"/>
    <property type="match status" value="4"/>
</dbReference>
<name>A0A9P0FAT8_BRAAE</name>
<dbReference type="GO" id="GO:0005102">
    <property type="term" value="F:signaling receptor binding"/>
    <property type="evidence" value="ECO:0007669"/>
    <property type="project" value="TreeGrafter"/>
</dbReference>
<feature type="disulfide bond" evidence="7">
    <location>
        <begin position="287"/>
        <end position="296"/>
    </location>
</feature>
<protein>
    <submittedName>
        <fullName evidence="10">Uncharacterized protein</fullName>
    </submittedName>
</protein>
<dbReference type="InterPro" id="IPR018097">
    <property type="entry name" value="EGF_Ca-bd_CS"/>
</dbReference>
<dbReference type="GO" id="GO:0005509">
    <property type="term" value="F:calcium ion binding"/>
    <property type="evidence" value="ECO:0007669"/>
    <property type="project" value="InterPro"/>
</dbReference>
<dbReference type="Proteomes" id="UP001154078">
    <property type="component" value="Chromosome 1"/>
</dbReference>
<keyword evidence="4" id="KW-0106">Calcium</keyword>
<dbReference type="SMART" id="SM00179">
    <property type="entry name" value="EGF_CA"/>
    <property type="match status" value="3"/>
</dbReference>
<feature type="disulfide bond" evidence="7">
    <location>
        <begin position="269"/>
        <end position="279"/>
    </location>
</feature>
<dbReference type="GO" id="GO:0005576">
    <property type="term" value="C:extracellular region"/>
    <property type="evidence" value="ECO:0007669"/>
    <property type="project" value="TreeGrafter"/>
</dbReference>
<feature type="disulfide bond" evidence="7">
    <location>
        <begin position="305"/>
        <end position="315"/>
    </location>
</feature>
<evidence type="ECO:0000256" key="6">
    <source>
        <dbReference type="ARBA" id="ARBA00023157"/>
    </source>
</evidence>
<dbReference type="InterPro" id="IPR000742">
    <property type="entry name" value="EGF"/>
</dbReference>
<dbReference type="InterPro" id="IPR049883">
    <property type="entry name" value="NOTCH1_EGF-like"/>
</dbReference>
<sequence>MRIFYAGANRHLTPKIDRGLLIDRQRLPCTPRHSRLSRSAAKTAVWRSAAEEEKEILRIPGIEIESTTCVQYAGHLPSIRSMHTKIKTAVAAACAIFVFCVVAVDCRRHHTQEVHNSHQPSGDIDKYVVVDSKTGIRYNPYSKHHPGRHVCASQKQVSQPLKRKQPYCKPVYKKYMVPCSPGSSQLCTALRVIYETHYKEITTAQTNNEVTYSCCPGWTQVSPKSHGCNRPKCSKPCQNGGKCVKPELCGCLKGFSGVQCEINHNKPECPIPCQNGGRCLKENYCSCPRGFGGNQCEIDLNKPNCSKGCHNGGTCVRHELCRCPKGFGGRHCEVDVDECKEMKPCDQICYNTFGSYNCQCREDFILLADGQSCRKEVIDTPLEANNLEFEQLDKRIIKLETMMDESHKNEVSKSDIQNIYKDINAMTKDVYTLKNKFDDMDNYRNDMHIFKNKLSEIERKADKVNNIISNFDFIPHWSH</sequence>
<dbReference type="PANTHER" id="PTHR14949:SF56">
    <property type="entry name" value="EGF-LIKE-DOMAIN, MULTIPLE 7"/>
    <property type="match status" value="1"/>
</dbReference>
<gene>
    <name evidence="10" type="ORF">MELIAE_LOCUS363</name>
</gene>
<feature type="domain" description="EGF-like" evidence="8">
    <location>
        <begin position="301"/>
        <end position="333"/>
    </location>
</feature>
<keyword evidence="1 7" id="KW-0245">EGF-like domain</keyword>
<accession>A0A9P0FAT8</accession>
<feature type="domain" description="EMI" evidence="9">
    <location>
        <begin position="147"/>
        <end position="230"/>
    </location>
</feature>
<organism evidence="10 11">
    <name type="scientific">Brassicogethes aeneus</name>
    <name type="common">Rape pollen beetle</name>
    <name type="synonym">Meligethes aeneus</name>
    <dbReference type="NCBI Taxonomy" id="1431903"/>
    <lineage>
        <taxon>Eukaryota</taxon>
        <taxon>Metazoa</taxon>
        <taxon>Ecdysozoa</taxon>
        <taxon>Arthropoda</taxon>
        <taxon>Hexapoda</taxon>
        <taxon>Insecta</taxon>
        <taxon>Pterygota</taxon>
        <taxon>Neoptera</taxon>
        <taxon>Endopterygota</taxon>
        <taxon>Coleoptera</taxon>
        <taxon>Polyphaga</taxon>
        <taxon>Cucujiformia</taxon>
        <taxon>Nitidulidae</taxon>
        <taxon>Meligethinae</taxon>
        <taxon>Brassicogethes</taxon>
    </lineage>
</organism>
<dbReference type="GO" id="GO:0009986">
    <property type="term" value="C:cell surface"/>
    <property type="evidence" value="ECO:0007669"/>
    <property type="project" value="TreeGrafter"/>
</dbReference>